<dbReference type="InterPro" id="IPR036264">
    <property type="entry name" value="Bact_exopeptidase_dim_dom"/>
</dbReference>
<organism evidence="9 10">
    <name type="scientific">Coniophora puteana (strain RWD-64-598)</name>
    <name type="common">Brown rot fungus</name>
    <dbReference type="NCBI Taxonomy" id="741705"/>
    <lineage>
        <taxon>Eukaryota</taxon>
        <taxon>Fungi</taxon>
        <taxon>Dikarya</taxon>
        <taxon>Basidiomycota</taxon>
        <taxon>Agaricomycotina</taxon>
        <taxon>Agaricomycetes</taxon>
        <taxon>Agaricomycetidae</taxon>
        <taxon>Boletales</taxon>
        <taxon>Coniophorineae</taxon>
        <taxon>Coniophoraceae</taxon>
        <taxon>Coniophora</taxon>
    </lineage>
</organism>
<evidence type="ECO:0000313" key="9">
    <source>
        <dbReference type="EMBL" id="EIW81595.1"/>
    </source>
</evidence>
<sequence>MDPCSVPGLDASQIAAIRHSARALLPGCASFLASLIKVDTTNPPGRHYPECAALIGDKLVSLGFDVQYIDVPPESYGELAPLGEGLPRRNVAARLGGKGDKTLHVNGHFDVVPAGTLSTWKHDPFGAELENGRMYGRGSSDMKSGIAAQIFAVEAVQRAGFKLKGSIEQSGVVDEETTGVRNAGMGFLVEQGFFAPERKIDAVIITEPLGVNNICFAHRGTLWGTYTFYGRAAHGSMPSLGRNALHHACAFVHLANTTLGPKLAARRDPTVIPPSAQVASLAFTVLNSGSNVNTIPDVASVQFNRRLVYPETIEEARKELRDVLEGMKAMEEFEDMRWEYEESYQTDPAIAPSDAPIVGVLQSAIGLVTGKDAGWVTTPGSDDQRFLVNTLKPPIKATYIYGPGNLSVIHTSDESIDIENELGKGLEVLALTFASFLGLEDA</sequence>
<comment type="caution">
    <text evidence="9">The sequence shown here is derived from an EMBL/GenBank/DDBJ whole genome shotgun (WGS) entry which is preliminary data.</text>
</comment>
<evidence type="ECO:0000256" key="6">
    <source>
        <dbReference type="ARBA" id="ARBA00022833"/>
    </source>
</evidence>
<dbReference type="InterPro" id="IPR010182">
    <property type="entry name" value="ArgE/DapE"/>
</dbReference>
<comment type="cofactor">
    <cofactor evidence="1">
        <name>Co(2+)</name>
        <dbReference type="ChEBI" id="CHEBI:48828"/>
    </cofactor>
</comment>
<dbReference type="EMBL" id="JH711578">
    <property type="protein sequence ID" value="EIW81595.1"/>
    <property type="molecule type" value="Genomic_DNA"/>
</dbReference>
<dbReference type="Proteomes" id="UP000053558">
    <property type="component" value="Unassembled WGS sequence"/>
</dbReference>
<dbReference type="RefSeq" id="XP_007768901.1">
    <property type="nucleotide sequence ID" value="XM_007770711.1"/>
</dbReference>
<reference evidence="10" key="1">
    <citation type="journal article" date="2012" name="Science">
        <title>The Paleozoic origin of enzymatic lignin decomposition reconstructed from 31 fungal genomes.</title>
        <authorList>
            <person name="Floudas D."/>
            <person name="Binder M."/>
            <person name="Riley R."/>
            <person name="Barry K."/>
            <person name="Blanchette R.A."/>
            <person name="Henrissat B."/>
            <person name="Martinez A.T."/>
            <person name="Otillar R."/>
            <person name="Spatafora J.W."/>
            <person name="Yadav J.S."/>
            <person name="Aerts A."/>
            <person name="Benoit I."/>
            <person name="Boyd A."/>
            <person name="Carlson A."/>
            <person name="Copeland A."/>
            <person name="Coutinho P.M."/>
            <person name="de Vries R.P."/>
            <person name="Ferreira P."/>
            <person name="Findley K."/>
            <person name="Foster B."/>
            <person name="Gaskell J."/>
            <person name="Glotzer D."/>
            <person name="Gorecki P."/>
            <person name="Heitman J."/>
            <person name="Hesse C."/>
            <person name="Hori C."/>
            <person name="Igarashi K."/>
            <person name="Jurgens J.A."/>
            <person name="Kallen N."/>
            <person name="Kersten P."/>
            <person name="Kohler A."/>
            <person name="Kuees U."/>
            <person name="Kumar T.K.A."/>
            <person name="Kuo A."/>
            <person name="LaButti K."/>
            <person name="Larrondo L.F."/>
            <person name="Lindquist E."/>
            <person name="Ling A."/>
            <person name="Lombard V."/>
            <person name="Lucas S."/>
            <person name="Lundell T."/>
            <person name="Martin R."/>
            <person name="McLaughlin D.J."/>
            <person name="Morgenstern I."/>
            <person name="Morin E."/>
            <person name="Murat C."/>
            <person name="Nagy L.G."/>
            <person name="Nolan M."/>
            <person name="Ohm R.A."/>
            <person name="Patyshakuliyeva A."/>
            <person name="Rokas A."/>
            <person name="Ruiz-Duenas F.J."/>
            <person name="Sabat G."/>
            <person name="Salamov A."/>
            <person name="Samejima M."/>
            <person name="Schmutz J."/>
            <person name="Slot J.C."/>
            <person name="St John F."/>
            <person name="Stenlid J."/>
            <person name="Sun H."/>
            <person name="Sun S."/>
            <person name="Syed K."/>
            <person name="Tsang A."/>
            <person name="Wiebenga A."/>
            <person name="Young D."/>
            <person name="Pisabarro A."/>
            <person name="Eastwood D.C."/>
            <person name="Martin F."/>
            <person name="Cullen D."/>
            <person name="Grigoriev I.V."/>
            <person name="Hibbett D.S."/>
        </authorList>
    </citation>
    <scope>NUCLEOTIDE SEQUENCE [LARGE SCALE GENOMIC DNA]</scope>
    <source>
        <strain evidence="10">RWD-64-598 SS2</strain>
    </source>
</reference>
<evidence type="ECO:0000256" key="5">
    <source>
        <dbReference type="ARBA" id="ARBA00022801"/>
    </source>
</evidence>
<evidence type="ECO:0000313" key="10">
    <source>
        <dbReference type="Proteomes" id="UP000053558"/>
    </source>
</evidence>
<keyword evidence="7" id="KW-0170">Cobalt</keyword>
<dbReference type="Gene3D" id="3.40.630.10">
    <property type="entry name" value="Zn peptidases"/>
    <property type="match status" value="1"/>
</dbReference>
<keyword evidence="10" id="KW-1185">Reference proteome</keyword>
<dbReference type="GO" id="GO:0046872">
    <property type="term" value="F:metal ion binding"/>
    <property type="evidence" value="ECO:0007669"/>
    <property type="project" value="UniProtKB-KW"/>
</dbReference>
<proteinExistence type="inferred from homology"/>
<dbReference type="InterPro" id="IPR002933">
    <property type="entry name" value="Peptidase_M20"/>
</dbReference>
<comment type="cofactor">
    <cofactor evidence="2">
        <name>Zn(2+)</name>
        <dbReference type="ChEBI" id="CHEBI:29105"/>
    </cofactor>
</comment>
<dbReference type="GeneID" id="19205367"/>
<comment type="similarity">
    <text evidence="3">Belongs to the peptidase M20A family.</text>
</comment>
<feature type="domain" description="Peptidase M20 dimerisation" evidence="8">
    <location>
        <begin position="217"/>
        <end position="325"/>
    </location>
</feature>
<dbReference type="InterPro" id="IPR011650">
    <property type="entry name" value="Peptidase_M20_dimer"/>
</dbReference>
<dbReference type="Pfam" id="PF01546">
    <property type="entry name" value="Peptidase_M20"/>
    <property type="match status" value="1"/>
</dbReference>
<accession>A0A5M3MSF1</accession>
<keyword evidence="4" id="KW-0479">Metal-binding</keyword>
<evidence type="ECO:0000259" key="8">
    <source>
        <dbReference type="Pfam" id="PF07687"/>
    </source>
</evidence>
<gene>
    <name evidence="9" type="ORF">CONPUDRAFT_165698</name>
</gene>
<dbReference type="CDD" id="cd08659">
    <property type="entry name" value="M20_ArgE_DapE-like"/>
    <property type="match status" value="1"/>
</dbReference>
<dbReference type="InterPro" id="IPR050072">
    <property type="entry name" value="Peptidase_M20A"/>
</dbReference>
<dbReference type="SUPFAM" id="SSF53187">
    <property type="entry name" value="Zn-dependent exopeptidases"/>
    <property type="match status" value="1"/>
</dbReference>
<keyword evidence="5" id="KW-0378">Hydrolase</keyword>
<evidence type="ECO:0000256" key="7">
    <source>
        <dbReference type="ARBA" id="ARBA00023285"/>
    </source>
</evidence>
<name>A0A5M3MSF1_CONPW</name>
<protein>
    <submittedName>
        <fullName evidence="9">Acetylornithine deacetylase</fullName>
    </submittedName>
</protein>
<evidence type="ECO:0000256" key="4">
    <source>
        <dbReference type="ARBA" id="ARBA00022723"/>
    </source>
</evidence>
<dbReference type="PANTHER" id="PTHR43808">
    <property type="entry name" value="ACETYLORNITHINE DEACETYLASE"/>
    <property type="match status" value="1"/>
</dbReference>
<dbReference type="SUPFAM" id="SSF55031">
    <property type="entry name" value="Bacterial exopeptidase dimerisation domain"/>
    <property type="match status" value="1"/>
</dbReference>
<evidence type="ECO:0000256" key="1">
    <source>
        <dbReference type="ARBA" id="ARBA00001941"/>
    </source>
</evidence>
<dbReference type="Pfam" id="PF07687">
    <property type="entry name" value="M20_dimer"/>
    <property type="match status" value="1"/>
</dbReference>
<evidence type="ECO:0000256" key="3">
    <source>
        <dbReference type="ARBA" id="ARBA00006247"/>
    </source>
</evidence>
<dbReference type="KEGG" id="cput:CONPUDRAFT_165698"/>
<dbReference type="GO" id="GO:0016787">
    <property type="term" value="F:hydrolase activity"/>
    <property type="evidence" value="ECO:0007669"/>
    <property type="project" value="UniProtKB-KW"/>
</dbReference>
<dbReference type="AlphaFoldDB" id="A0A5M3MSF1"/>
<dbReference type="Gene3D" id="3.30.70.360">
    <property type="match status" value="1"/>
</dbReference>
<dbReference type="OrthoDB" id="3064516at2759"/>
<dbReference type="OMA" id="STFEPTM"/>
<evidence type="ECO:0000256" key="2">
    <source>
        <dbReference type="ARBA" id="ARBA00001947"/>
    </source>
</evidence>
<dbReference type="NCBIfam" id="TIGR01910">
    <property type="entry name" value="DapE-ArgE"/>
    <property type="match status" value="1"/>
</dbReference>
<keyword evidence="6" id="KW-0862">Zinc</keyword>